<evidence type="ECO:0000256" key="1">
    <source>
        <dbReference type="SAM" id="Coils"/>
    </source>
</evidence>
<accession>X0WAX2</accession>
<sequence>ESPHSREDRELQHKTFMKSYDLLEKLAFLEMKVRDISDKTSKIAESDISKSLSKKLKDFAKQFEEIHKTLVASEEEESVEKQLRGKIGDIYLTVNCYMGRPTDSQIKKLDELEKEMREAEKSVNNIIKNELPKINSSIIKAGLEEIKVKTLEEYLKESEK</sequence>
<organism evidence="2">
    <name type="scientific">marine sediment metagenome</name>
    <dbReference type="NCBI Taxonomy" id="412755"/>
    <lineage>
        <taxon>unclassified sequences</taxon>
        <taxon>metagenomes</taxon>
        <taxon>ecological metagenomes</taxon>
    </lineage>
</organism>
<dbReference type="EMBL" id="BARS01028552">
    <property type="protein sequence ID" value="GAG09816.1"/>
    <property type="molecule type" value="Genomic_DNA"/>
</dbReference>
<protein>
    <submittedName>
        <fullName evidence="2">Uncharacterized protein</fullName>
    </submittedName>
</protein>
<evidence type="ECO:0000313" key="2">
    <source>
        <dbReference type="EMBL" id="GAG09816.1"/>
    </source>
</evidence>
<feature type="coiled-coil region" evidence="1">
    <location>
        <begin position="102"/>
        <end position="129"/>
    </location>
</feature>
<gene>
    <name evidence="2" type="ORF">S01H1_44741</name>
</gene>
<dbReference type="AlphaFoldDB" id="X0WAX2"/>
<keyword evidence="1" id="KW-0175">Coiled coil</keyword>
<feature type="non-terminal residue" evidence="2">
    <location>
        <position position="1"/>
    </location>
</feature>
<comment type="caution">
    <text evidence="2">The sequence shown here is derived from an EMBL/GenBank/DDBJ whole genome shotgun (WGS) entry which is preliminary data.</text>
</comment>
<reference evidence="2" key="1">
    <citation type="journal article" date="2014" name="Front. Microbiol.">
        <title>High frequency of phylogenetically diverse reductive dehalogenase-homologous genes in deep subseafloor sedimentary metagenomes.</title>
        <authorList>
            <person name="Kawai M."/>
            <person name="Futagami T."/>
            <person name="Toyoda A."/>
            <person name="Takaki Y."/>
            <person name="Nishi S."/>
            <person name="Hori S."/>
            <person name="Arai W."/>
            <person name="Tsubouchi T."/>
            <person name="Morono Y."/>
            <person name="Uchiyama I."/>
            <person name="Ito T."/>
            <person name="Fujiyama A."/>
            <person name="Inagaki F."/>
            <person name="Takami H."/>
        </authorList>
    </citation>
    <scope>NUCLEOTIDE SEQUENCE</scope>
    <source>
        <strain evidence="2">Expedition CK06-06</strain>
    </source>
</reference>
<name>X0WAX2_9ZZZZ</name>
<proteinExistence type="predicted"/>